<keyword evidence="7" id="KW-0274">FAD</keyword>
<dbReference type="PANTHER" id="PTHR42802">
    <property type="entry name" value="MONOOXYGENASE"/>
    <property type="match status" value="1"/>
</dbReference>
<evidence type="ECO:0000256" key="7">
    <source>
        <dbReference type="ARBA" id="ARBA00022827"/>
    </source>
</evidence>
<evidence type="ECO:0000256" key="3">
    <source>
        <dbReference type="ARBA" id="ARBA00007588"/>
    </source>
</evidence>
<evidence type="ECO:0000256" key="12">
    <source>
        <dbReference type="ARBA" id="ARBA00031158"/>
    </source>
</evidence>
<evidence type="ECO:0000313" key="18">
    <source>
        <dbReference type="Proteomes" id="UP000095349"/>
    </source>
</evidence>
<dbReference type="AlphaFoldDB" id="A0A1D8G5F7"/>
<evidence type="ECO:0000256" key="15">
    <source>
        <dbReference type="ARBA" id="ARBA00048407"/>
    </source>
</evidence>
<dbReference type="PRINTS" id="PR00411">
    <property type="entry name" value="PNDRDTASEI"/>
</dbReference>
<evidence type="ECO:0000256" key="2">
    <source>
        <dbReference type="ARBA" id="ARBA00004924"/>
    </source>
</evidence>
<evidence type="ECO:0000256" key="16">
    <source>
        <dbReference type="SAM" id="MobiDB-lite"/>
    </source>
</evidence>
<dbReference type="EMBL" id="CP017316">
    <property type="protein sequence ID" value="AOT60667.1"/>
    <property type="molecule type" value="Genomic_DNA"/>
</dbReference>
<feature type="region of interest" description="Disordered" evidence="16">
    <location>
        <begin position="431"/>
        <end position="475"/>
    </location>
</feature>
<evidence type="ECO:0000256" key="6">
    <source>
        <dbReference type="ARBA" id="ARBA00022630"/>
    </source>
</evidence>
<comment type="cofactor">
    <cofactor evidence="1">
        <name>FAD</name>
        <dbReference type="ChEBI" id="CHEBI:57692"/>
    </cofactor>
</comment>
<evidence type="ECO:0000256" key="13">
    <source>
        <dbReference type="ARBA" id="ARBA00032493"/>
    </source>
</evidence>
<evidence type="ECO:0000313" key="17">
    <source>
        <dbReference type="EMBL" id="AOT60667.1"/>
    </source>
</evidence>
<accession>A0A1D8G5F7</accession>
<dbReference type="EC" id="1.14.13.59" evidence="4"/>
<proteinExistence type="inferred from homology"/>
<keyword evidence="8" id="KW-0521">NADP</keyword>
<keyword evidence="18" id="KW-1185">Reference proteome</keyword>
<evidence type="ECO:0000256" key="5">
    <source>
        <dbReference type="ARBA" id="ARBA00016406"/>
    </source>
</evidence>
<keyword evidence="6" id="KW-0285">Flavoprotein</keyword>
<evidence type="ECO:0000256" key="1">
    <source>
        <dbReference type="ARBA" id="ARBA00001974"/>
    </source>
</evidence>
<comment type="catalytic activity">
    <reaction evidence="15">
        <text>L-lysine + NADPH + O2 = N(6)-hydroxy-L-lysine + NADP(+) + H2O</text>
        <dbReference type="Rhea" id="RHEA:23228"/>
        <dbReference type="ChEBI" id="CHEBI:15377"/>
        <dbReference type="ChEBI" id="CHEBI:15379"/>
        <dbReference type="ChEBI" id="CHEBI:32551"/>
        <dbReference type="ChEBI" id="CHEBI:57783"/>
        <dbReference type="ChEBI" id="CHEBI:57820"/>
        <dbReference type="ChEBI" id="CHEBI:58349"/>
        <dbReference type="EC" id="1.14.13.59"/>
    </reaction>
</comment>
<dbReference type="OrthoDB" id="7527071at2"/>
<sequence>MSAPQSHVDPDHVYDVVGVGFGPANLALAIALDEHNEAAAPGERVTGLFLERKQTFGWHRGLLIDGATMQVSFLKDLATLRNPVSRAGFVSYLHERGRLVDFINQKTFFPTREEFHDYLEWAAGRVGHLVRYGSEVTAVRPVTTDGQTRLFEVAVRGGDGREVVHRARNVVVACGLQPRLPEGVAASDRVWHSGELLHHTAEFKEGAAPARFVVVGAGQSAAECAEYLHRTYPSAEVCAVLSRFGYSPADDSPYANRIFDPEAVDVYYAADNRVKARLMDYHRNTNYSVVDLDLIEELYRREYAEKVRGEQRLRILNVSRVTAVRETADAVTVSMTDLATGEQRELDADAVVFATGYAPHDITELFGGGCGLLRDEEGRLKVRRDYRVQTDPSVLAGVYTQGGTEHTHGITSSLLSMVAVRAGEILDSILRDGAPADDRPAGTTADDRPAGTTADHSPAGTTADDRPAALSGAHE</sequence>
<name>A0A1D8G5F7_9ACTN</name>
<dbReference type="PRINTS" id="PR00368">
    <property type="entry name" value="FADPNR"/>
</dbReference>
<dbReference type="RefSeq" id="WP_079140216.1">
    <property type="nucleotide sequence ID" value="NZ_CP017316.1"/>
</dbReference>
<gene>
    <name evidence="17" type="primary">pvdA</name>
    <name evidence="17" type="ORF">A4G23_03542</name>
</gene>
<feature type="compositionally biased region" description="Basic and acidic residues" evidence="16">
    <location>
        <begin position="434"/>
        <end position="449"/>
    </location>
</feature>
<reference evidence="17 18" key="1">
    <citation type="submission" date="2016-09" db="EMBL/GenBank/DDBJ databases">
        <title>Streptomyces rubrolavendulae MJM4426 Genome sequencing and assembly.</title>
        <authorList>
            <person name="Kim J.-G."/>
        </authorList>
    </citation>
    <scope>NUCLEOTIDE SEQUENCE [LARGE SCALE GENOMIC DNA]</scope>
    <source>
        <strain evidence="17 18">MJM4426</strain>
    </source>
</reference>
<protein>
    <recommendedName>
        <fullName evidence="5">L-lysine N6-monooxygenase MbtG</fullName>
        <ecNumber evidence="4">1.14.13.59</ecNumber>
    </recommendedName>
    <alternativeName>
        <fullName evidence="14">Lysine 6-N-hydroxylase</fullName>
    </alternativeName>
    <alternativeName>
        <fullName evidence="13">Lysine N6-hydroxylase</fullName>
    </alternativeName>
    <alternativeName>
        <fullName evidence="11">Lysine-N-oxygenase</fullName>
    </alternativeName>
    <alternativeName>
        <fullName evidence="12">Mycobactin synthase protein G</fullName>
    </alternativeName>
</protein>
<dbReference type="STRING" id="285473.A4G23_03542"/>
<keyword evidence="9 17" id="KW-0560">Oxidoreductase</keyword>
<dbReference type="InterPro" id="IPR036188">
    <property type="entry name" value="FAD/NAD-bd_sf"/>
</dbReference>
<evidence type="ECO:0000256" key="8">
    <source>
        <dbReference type="ARBA" id="ARBA00022857"/>
    </source>
</evidence>
<comment type="pathway">
    <text evidence="2">Siderophore biosynthesis.</text>
</comment>
<dbReference type="Proteomes" id="UP000095349">
    <property type="component" value="Chromosome"/>
</dbReference>
<dbReference type="PANTHER" id="PTHR42802:SF1">
    <property type="entry name" value="L-ORNITHINE N(5)-MONOOXYGENASE"/>
    <property type="match status" value="1"/>
</dbReference>
<dbReference type="SUPFAM" id="SSF51905">
    <property type="entry name" value="FAD/NAD(P)-binding domain"/>
    <property type="match status" value="2"/>
</dbReference>
<dbReference type="InterPro" id="IPR025700">
    <property type="entry name" value="Lys/Orn_oxygenase"/>
</dbReference>
<feature type="compositionally biased region" description="Basic and acidic residues" evidence="16">
    <location>
        <begin position="463"/>
        <end position="475"/>
    </location>
</feature>
<evidence type="ECO:0000256" key="11">
    <source>
        <dbReference type="ARBA" id="ARBA00029939"/>
    </source>
</evidence>
<evidence type="ECO:0000256" key="14">
    <source>
        <dbReference type="ARBA" id="ARBA00032738"/>
    </source>
</evidence>
<evidence type="ECO:0000256" key="4">
    <source>
        <dbReference type="ARBA" id="ARBA00013076"/>
    </source>
</evidence>
<evidence type="ECO:0000256" key="9">
    <source>
        <dbReference type="ARBA" id="ARBA00023002"/>
    </source>
</evidence>
<keyword evidence="10 17" id="KW-0503">Monooxygenase</keyword>
<comment type="similarity">
    <text evidence="3">Belongs to the lysine N(6)-hydroxylase/L-ornithine N(5)-oxygenase family.</text>
</comment>
<dbReference type="Gene3D" id="3.50.50.60">
    <property type="entry name" value="FAD/NAD(P)-binding domain"/>
    <property type="match status" value="1"/>
</dbReference>
<dbReference type="PATRIC" id="fig|285473.5.peg.3709"/>
<dbReference type="KEGG" id="srn:A4G23_03542"/>
<dbReference type="GO" id="GO:0047091">
    <property type="term" value="F:L-lysine 6-monooxygenase (NADPH) activity"/>
    <property type="evidence" value="ECO:0007669"/>
    <property type="project" value="UniProtKB-EC"/>
</dbReference>
<evidence type="ECO:0000256" key="10">
    <source>
        <dbReference type="ARBA" id="ARBA00023033"/>
    </source>
</evidence>
<organism evidence="17 18">
    <name type="scientific">Streptomyces rubrolavendulae</name>
    <dbReference type="NCBI Taxonomy" id="285473"/>
    <lineage>
        <taxon>Bacteria</taxon>
        <taxon>Bacillati</taxon>
        <taxon>Actinomycetota</taxon>
        <taxon>Actinomycetes</taxon>
        <taxon>Kitasatosporales</taxon>
        <taxon>Streptomycetaceae</taxon>
        <taxon>Streptomyces</taxon>
    </lineage>
</organism>
<dbReference type="Pfam" id="PF13434">
    <property type="entry name" value="Lys_Orn_oxgnase"/>
    <property type="match status" value="1"/>
</dbReference>